<dbReference type="GO" id="GO:0030151">
    <property type="term" value="F:molybdenum ion binding"/>
    <property type="evidence" value="ECO:0007669"/>
    <property type="project" value="InterPro"/>
</dbReference>
<dbReference type="EMBL" id="QQAY01000004">
    <property type="protein sequence ID" value="RDI43146.1"/>
    <property type="molecule type" value="Genomic_DNA"/>
</dbReference>
<evidence type="ECO:0000259" key="1">
    <source>
        <dbReference type="PROSITE" id="PS51340"/>
    </source>
</evidence>
<dbReference type="PANTHER" id="PTHR30212:SF2">
    <property type="entry name" value="PROTEIN YIIM"/>
    <property type="match status" value="1"/>
</dbReference>
<reference evidence="2 3" key="1">
    <citation type="submission" date="2018-07" db="EMBL/GenBank/DDBJ databases">
        <title>Genomic Encyclopedia of Type Strains, Phase IV (KMG-IV): sequencing the most valuable type-strain genomes for metagenomic binning, comparative biology and taxonomic classification.</title>
        <authorList>
            <person name="Goeker M."/>
        </authorList>
    </citation>
    <scope>NUCLEOTIDE SEQUENCE [LARGE SCALE GENOMIC DNA]</scope>
    <source>
        <strain evidence="2 3">DSM 25281</strain>
    </source>
</reference>
<dbReference type="PANTHER" id="PTHR30212">
    <property type="entry name" value="PROTEIN YIIM"/>
    <property type="match status" value="1"/>
</dbReference>
<dbReference type="Gene3D" id="2.40.33.20">
    <property type="entry name" value="PK beta-barrel domain-like"/>
    <property type="match status" value="1"/>
</dbReference>
<dbReference type="Pfam" id="PF03475">
    <property type="entry name" value="YiiM_3-alpha"/>
    <property type="match status" value="1"/>
</dbReference>
<dbReference type="GO" id="GO:0003824">
    <property type="term" value="F:catalytic activity"/>
    <property type="evidence" value="ECO:0007669"/>
    <property type="project" value="InterPro"/>
</dbReference>
<dbReference type="InterPro" id="IPR005163">
    <property type="entry name" value="Tri_helical_YiiM-like"/>
</dbReference>
<dbReference type="PROSITE" id="PS51340">
    <property type="entry name" value="MOSC"/>
    <property type="match status" value="1"/>
</dbReference>
<proteinExistence type="predicted"/>
<evidence type="ECO:0000313" key="2">
    <source>
        <dbReference type="EMBL" id="RDI43146.1"/>
    </source>
</evidence>
<dbReference type="GO" id="GO:0030170">
    <property type="term" value="F:pyridoxal phosphate binding"/>
    <property type="evidence" value="ECO:0007669"/>
    <property type="project" value="InterPro"/>
</dbReference>
<sequence>MKIIQLSVGKPKNLTYQSKNYVSGISKDTVPEAFLAKDCFNGDGVANPEFHGGEERAVCFYPFEHYAMWEAEFKSQLKIPAFGENLTVDGMREAEVFIGDIYQIGEAVIQISQGRIPCSTISKHNHEDRFLKRVFETGYTGYFGKVLKEGMIRQDSEIILIDRHPLEISVLEANQTLFHDFRNEDRINNILKVNELAEAWKIQLNKKLDALHS</sequence>
<dbReference type="AlphaFoldDB" id="A0A370GIU8"/>
<comment type="caution">
    <text evidence="2">The sequence shown here is derived from an EMBL/GenBank/DDBJ whole genome shotgun (WGS) entry which is preliminary data.</text>
</comment>
<feature type="domain" description="MOSC" evidence="1">
    <location>
        <begin position="27"/>
        <end position="161"/>
    </location>
</feature>
<keyword evidence="3" id="KW-1185">Reference proteome</keyword>
<name>A0A370GIU8_9BACI</name>
<evidence type="ECO:0000313" key="3">
    <source>
        <dbReference type="Proteomes" id="UP000255326"/>
    </source>
</evidence>
<dbReference type="SUPFAM" id="SSF50800">
    <property type="entry name" value="PK beta-barrel domain-like"/>
    <property type="match status" value="1"/>
</dbReference>
<organism evidence="2 3">
    <name type="scientific">Falsibacillus pallidus</name>
    <dbReference type="NCBI Taxonomy" id="493781"/>
    <lineage>
        <taxon>Bacteria</taxon>
        <taxon>Bacillati</taxon>
        <taxon>Bacillota</taxon>
        <taxon>Bacilli</taxon>
        <taxon>Bacillales</taxon>
        <taxon>Bacillaceae</taxon>
        <taxon>Falsibacillus</taxon>
    </lineage>
</organism>
<protein>
    <submittedName>
        <fullName evidence="2">MOSC domain-containing protein YiiM</fullName>
    </submittedName>
</protein>
<dbReference type="Proteomes" id="UP000255326">
    <property type="component" value="Unassembled WGS sequence"/>
</dbReference>
<dbReference type="Pfam" id="PF03473">
    <property type="entry name" value="MOSC"/>
    <property type="match status" value="1"/>
</dbReference>
<dbReference type="InterPro" id="IPR005302">
    <property type="entry name" value="MoCF_Sase_C"/>
</dbReference>
<dbReference type="InterPro" id="IPR052353">
    <property type="entry name" value="Benzoxazolinone_Detox_Enz"/>
</dbReference>
<accession>A0A370GIU8</accession>
<gene>
    <name evidence="2" type="ORF">DFR59_104199</name>
</gene>
<dbReference type="InterPro" id="IPR011037">
    <property type="entry name" value="Pyrv_Knase-like_insert_dom_sf"/>
</dbReference>